<protein>
    <recommendedName>
        <fullName evidence="4">Porin</fullName>
    </recommendedName>
</protein>
<feature type="chain" id="PRO_5046391026" description="Porin" evidence="1">
    <location>
        <begin position="25"/>
        <end position="63"/>
    </location>
</feature>
<sequence>MVDRTGRAGILAVTALLGTTPAQAPYAASCPPPLKLAAGACLAACPAGYADQGRVCLYRNSSR</sequence>
<dbReference type="EMBL" id="JAUFPT010000027">
    <property type="protein sequence ID" value="MDN3570980.1"/>
    <property type="molecule type" value="Genomic_DNA"/>
</dbReference>
<dbReference type="Proteomes" id="UP001244297">
    <property type="component" value="Unassembled WGS sequence"/>
</dbReference>
<name>A0ABT8ANG8_9HYPH</name>
<evidence type="ECO:0000256" key="1">
    <source>
        <dbReference type="SAM" id="SignalP"/>
    </source>
</evidence>
<evidence type="ECO:0000313" key="2">
    <source>
        <dbReference type="EMBL" id="MDN3570980.1"/>
    </source>
</evidence>
<proteinExistence type="predicted"/>
<keyword evidence="3" id="KW-1185">Reference proteome</keyword>
<gene>
    <name evidence="2" type="ORF">QWZ18_10110</name>
</gene>
<keyword evidence="1" id="KW-0732">Signal</keyword>
<evidence type="ECO:0000313" key="3">
    <source>
        <dbReference type="Proteomes" id="UP001244297"/>
    </source>
</evidence>
<feature type="signal peptide" evidence="1">
    <location>
        <begin position="1"/>
        <end position="24"/>
    </location>
</feature>
<dbReference type="RefSeq" id="WP_238289352.1">
    <property type="nucleotide sequence ID" value="NZ_BPQS01000015.1"/>
</dbReference>
<accession>A0ABT8ANG8</accession>
<comment type="caution">
    <text evidence="2">The sequence shown here is derived from an EMBL/GenBank/DDBJ whole genome shotgun (WGS) entry which is preliminary data.</text>
</comment>
<organism evidence="2 3">
    <name type="scientific">Methylobacterium longum</name>
    <dbReference type="NCBI Taxonomy" id="767694"/>
    <lineage>
        <taxon>Bacteria</taxon>
        <taxon>Pseudomonadati</taxon>
        <taxon>Pseudomonadota</taxon>
        <taxon>Alphaproteobacteria</taxon>
        <taxon>Hyphomicrobiales</taxon>
        <taxon>Methylobacteriaceae</taxon>
        <taxon>Methylobacterium</taxon>
    </lineage>
</organism>
<reference evidence="3" key="1">
    <citation type="journal article" date="2019" name="Int. J. Syst. Evol. Microbiol.">
        <title>The Global Catalogue of Microorganisms (GCM) 10K type strain sequencing project: providing services to taxonomists for standard genome sequencing and annotation.</title>
        <authorList>
            <consortium name="The Broad Institute Genomics Platform"/>
            <consortium name="The Broad Institute Genome Sequencing Center for Infectious Disease"/>
            <person name="Wu L."/>
            <person name="Ma J."/>
        </authorList>
    </citation>
    <scope>NUCLEOTIDE SEQUENCE [LARGE SCALE GENOMIC DNA]</scope>
    <source>
        <strain evidence="3">CECT 7806</strain>
    </source>
</reference>
<evidence type="ECO:0008006" key="4">
    <source>
        <dbReference type="Google" id="ProtNLM"/>
    </source>
</evidence>